<dbReference type="InterPro" id="IPR056884">
    <property type="entry name" value="NPHP3-like_N"/>
</dbReference>
<dbReference type="Gene3D" id="3.40.50.300">
    <property type="entry name" value="P-loop containing nucleotide triphosphate hydrolases"/>
    <property type="match status" value="1"/>
</dbReference>
<dbReference type="InterPro" id="IPR027417">
    <property type="entry name" value="P-loop_NTPase"/>
</dbReference>
<dbReference type="InterPro" id="IPR007111">
    <property type="entry name" value="NACHT_NTPase"/>
</dbReference>
<name>A0A0C2SXY5_AMAMK</name>
<evidence type="ECO:0000256" key="1">
    <source>
        <dbReference type="ARBA" id="ARBA00022737"/>
    </source>
</evidence>
<dbReference type="EMBL" id="KN818325">
    <property type="protein sequence ID" value="KIL58984.1"/>
    <property type="molecule type" value="Genomic_DNA"/>
</dbReference>
<evidence type="ECO:0000313" key="3">
    <source>
        <dbReference type="EMBL" id="KIL58984.1"/>
    </source>
</evidence>
<dbReference type="Proteomes" id="UP000054549">
    <property type="component" value="Unassembled WGS sequence"/>
</dbReference>
<dbReference type="InParanoid" id="A0A0C2SXY5"/>
<dbReference type="HOGENOM" id="CLU_000288_6_10_1"/>
<evidence type="ECO:0000313" key="4">
    <source>
        <dbReference type="Proteomes" id="UP000054549"/>
    </source>
</evidence>
<dbReference type="AlphaFoldDB" id="A0A0C2SXY5"/>
<reference evidence="3 4" key="1">
    <citation type="submission" date="2014-04" db="EMBL/GenBank/DDBJ databases">
        <title>Evolutionary Origins and Diversification of the Mycorrhizal Mutualists.</title>
        <authorList>
            <consortium name="DOE Joint Genome Institute"/>
            <consortium name="Mycorrhizal Genomics Consortium"/>
            <person name="Kohler A."/>
            <person name="Kuo A."/>
            <person name="Nagy L.G."/>
            <person name="Floudas D."/>
            <person name="Copeland A."/>
            <person name="Barry K.W."/>
            <person name="Cichocki N."/>
            <person name="Veneault-Fourrey C."/>
            <person name="LaButti K."/>
            <person name="Lindquist E.A."/>
            <person name="Lipzen A."/>
            <person name="Lundell T."/>
            <person name="Morin E."/>
            <person name="Murat C."/>
            <person name="Riley R."/>
            <person name="Ohm R."/>
            <person name="Sun H."/>
            <person name="Tunlid A."/>
            <person name="Henrissat B."/>
            <person name="Grigoriev I.V."/>
            <person name="Hibbett D.S."/>
            <person name="Martin F."/>
        </authorList>
    </citation>
    <scope>NUCLEOTIDE SEQUENCE [LARGE SCALE GENOMIC DNA]</scope>
    <source>
        <strain evidence="3 4">Koide BX008</strain>
    </source>
</reference>
<sequence>MPVVQARNVKIGGRAILYEVQGDAIIFQFGDGQYSEAERDMIRDHISNAVTFKLPDINDIIRKHSLNQSIVTLPRPQAAYSDYQNKKKIGSCFHGTREALLKEIADWVSGMDETRMYVLSGLAGIGKSTVAYTVAARADELGLLGASFFFSRDEADRSNAKMFFTAIAYQLCLYSEQFSQAIGEALLTRRGSPATMKDPQEQLEVLILEPLRNIVQSRGRPILIVVDALDECDEDDGDSVLSGLSRLVQALPAFNVILTTRPQPHVNRFFGRQDGHKIFRLHDIEEKVVDGDIRLYLEHSLSLEQVQNRFSKRHWYASDKEIDFLVRASGRLFIIASTAVRLVLDKFASNPAAQMQKLLQAFAQDHMPFKDLDHFYTVILRNVVPVACGDHDIVGRYQSVVGTIIFVQHPLPVIMLAHLINIDTEEIHAVLESLQSVILLGGDDIPRIYHKSFPDYVTDSARCKDTNLCIDARKRQTQITIRCFQIMEQHLKYNILSLGRLAQFMDNEDGIAKDGITATQLEQNIPHQLRYACVYWANHLDVADIEDADLMNELESFADAHVLHWFEVLSLIGKLESAHRAILLVLNLLSTSSDLYKILSDGLRFISKFYEIIERSALHTYYSASAFTPTDSLLYHRCVKEAFHSFCDVKGVPKGWDALVANLKHGKRMGF</sequence>
<dbReference type="PANTHER" id="PTHR10039:SF14">
    <property type="entry name" value="NACHT DOMAIN-CONTAINING PROTEIN"/>
    <property type="match status" value="1"/>
</dbReference>
<accession>A0A0C2SXY5</accession>
<dbReference type="STRING" id="946122.A0A0C2SXY5"/>
<organism evidence="3 4">
    <name type="scientific">Amanita muscaria (strain Koide BX008)</name>
    <dbReference type="NCBI Taxonomy" id="946122"/>
    <lineage>
        <taxon>Eukaryota</taxon>
        <taxon>Fungi</taxon>
        <taxon>Dikarya</taxon>
        <taxon>Basidiomycota</taxon>
        <taxon>Agaricomycotina</taxon>
        <taxon>Agaricomycetes</taxon>
        <taxon>Agaricomycetidae</taxon>
        <taxon>Agaricales</taxon>
        <taxon>Pluteineae</taxon>
        <taxon>Amanitaceae</taxon>
        <taxon>Amanita</taxon>
    </lineage>
</organism>
<keyword evidence="1" id="KW-0677">Repeat</keyword>
<gene>
    <name evidence="3" type="ORF">M378DRAFT_285874</name>
</gene>
<dbReference type="Pfam" id="PF24883">
    <property type="entry name" value="NPHP3_N"/>
    <property type="match status" value="1"/>
</dbReference>
<evidence type="ECO:0000259" key="2">
    <source>
        <dbReference type="PROSITE" id="PS50837"/>
    </source>
</evidence>
<dbReference type="SUPFAM" id="SSF52540">
    <property type="entry name" value="P-loop containing nucleoside triphosphate hydrolases"/>
    <property type="match status" value="1"/>
</dbReference>
<dbReference type="PROSITE" id="PS50837">
    <property type="entry name" value="NACHT"/>
    <property type="match status" value="1"/>
</dbReference>
<dbReference type="OrthoDB" id="4760524at2759"/>
<protein>
    <recommendedName>
        <fullName evidence="2">NACHT domain-containing protein</fullName>
    </recommendedName>
</protein>
<feature type="domain" description="NACHT" evidence="2">
    <location>
        <begin position="115"/>
        <end position="262"/>
    </location>
</feature>
<dbReference type="PANTHER" id="PTHR10039">
    <property type="entry name" value="AMELOGENIN"/>
    <property type="match status" value="1"/>
</dbReference>
<proteinExistence type="predicted"/>
<keyword evidence="4" id="KW-1185">Reference proteome</keyword>